<dbReference type="Gene3D" id="2.60.40.10">
    <property type="entry name" value="Immunoglobulins"/>
    <property type="match status" value="1"/>
</dbReference>
<feature type="domain" description="Ig-like" evidence="9">
    <location>
        <begin position="223"/>
        <end position="303"/>
    </location>
</feature>
<keyword evidence="2" id="KW-0732">Signal</keyword>
<dbReference type="SUPFAM" id="SSF48726">
    <property type="entry name" value="Immunoglobulin"/>
    <property type="match status" value="1"/>
</dbReference>
<comment type="subcellular location">
    <subcellularLocation>
        <location evidence="1">Membrane</location>
    </subcellularLocation>
</comment>
<evidence type="ECO:0000313" key="10">
    <source>
        <dbReference type="EMBL" id="KAK2143127.1"/>
    </source>
</evidence>
<dbReference type="GO" id="GO:0005912">
    <property type="term" value="C:adherens junction"/>
    <property type="evidence" value="ECO:0007669"/>
    <property type="project" value="TreeGrafter"/>
</dbReference>
<organism evidence="10 11">
    <name type="scientific">Paralvinella palmiformis</name>
    <dbReference type="NCBI Taxonomy" id="53620"/>
    <lineage>
        <taxon>Eukaryota</taxon>
        <taxon>Metazoa</taxon>
        <taxon>Spiralia</taxon>
        <taxon>Lophotrochozoa</taxon>
        <taxon>Annelida</taxon>
        <taxon>Polychaeta</taxon>
        <taxon>Sedentaria</taxon>
        <taxon>Canalipalpata</taxon>
        <taxon>Terebellida</taxon>
        <taxon>Terebelliformia</taxon>
        <taxon>Alvinellidae</taxon>
        <taxon>Paralvinella</taxon>
    </lineage>
</organism>
<keyword evidence="5" id="KW-1015">Disulfide bond</keyword>
<comment type="caution">
    <text evidence="10">The sequence shown here is derived from an EMBL/GenBank/DDBJ whole genome shotgun (WGS) entry which is preliminary data.</text>
</comment>
<keyword evidence="3" id="KW-0677">Repeat</keyword>
<keyword evidence="11" id="KW-1185">Reference proteome</keyword>
<gene>
    <name evidence="10" type="ORF">LSH36_874g00023</name>
</gene>
<name>A0AAD9IY76_9ANNE</name>
<dbReference type="Proteomes" id="UP001208570">
    <property type="component" value="Unassembled WGS sequence"/>
</dbReference>
<evidence type="ECO:0000256" key="3">
    <source>
        <dbReference type="ARBA" id="ARBA00022737"/>
    </source>
</evidence>
<evidence type="ECO:0000313" key="11">
    <source>
        <dbReference type="Proteomes" id="UP001208570"/>
    </source>
</evidence>
<evidence type="ECO:0000256" key="4">
    <source>
        <dbReference type="ARBA" id="ARBA00023136"/>
    </source>
</evidence>
<reference evidence="10" key="1">
    <citation type="journal article" date="2023" name="Mol. Biol. Evol.">
        <title>Third-Generation Sequencing Reveals the Adaptive Role of the Epigenome in Three Deep-Sea Polychaetes.</title>
        <authorList>
            <person name="Perez M."/>
            <person name="Aroh O."/>
            <person name="Sun Y."/>
            <person name="Lan Y."/>
            <person name="Juniper S.K."/>
            <person name="Young C.R."/>
            <person name="Angers B."/>
            <person name="Qian P.Y."/>
        </authorList>
    </citation>
    <scope>NUCLEOTIDE SEQUENCE</scope>
    <source>
        <strain evidence="10">P08H-3</strain>
    </source>
</reference>
<evidence type="ECO:0000256" key="1">
    <source>
        <dbReference type="ARBA" id="ARBA00004370"/>
    </source>
</evidence>
<dbReference type="PANTHER" id="PTHR23277:SF108">
    <property type="entry name" value="FASCICLIN-3"/>
    <property type="match status" value="1"/>
</dbReference>
<dbReference type="InterPro" id="IPR036179">
    <property type="entry name" value="Ig-like_dom_sf"/>
</dbReference>
<dbReference type="InterPro" id="IPR013783">
    <property type="entry name" value="Ig-like_fold"/>
</dbReference>
<dbReference type="GO" id="GO:0016020">
    <property type="term" value="C:membrane"/>
    <property type="evidence" value="ECO:0007669"/>
    <property type="project" value="UniProtKB-SubCell"/>
</dbReference>
<feature type="region of interest" description="Disordered" evidence="7">
    <location>
        <begin position="358"/>
        <end position="515"/>
    </location>
</feature>
<protein>
    <recommendedName>
        <fullName evidence="9">Ig-like domain-containing protein</fullName>
    </recommendedName>
</protein>
<feature type="domain" description="Ig-like" evidence="9">
    <location>
        <begin position="9"/>
        <end position="96"/>
    </location>
</feature>
<evidence type="ECO:0000256" key="6">
    <source>
        <dbReference type="ARBA" id="ARBA00023180"/>
    </source>
</evidence>
<keyword evidence="8" id="KW-0812">Transmembrane</keyword>
<dbReference type="InterPro" id="IPR051427">
    <property type="entry name" value="Nectin/Nectin-like"/>
</dbReference>
<dbReference type="GO" id="GO:0007156">
    <property type="term" value="P:homophilic cell adhesion via plasma membrane adhesion molecules"/>
    <property type="evidence" value="ECO:0007669"/>
    <property type="project" value="TreeGrafter"/>
</dbReference>
<dbReference type="EMBL" id="JAODUP010000874">
    <property type="protein sequence ID" value="KAK2143127.1"/>
    <property type="molecule type" value="Genomic_DNA"/>
</dbReference>
<accession>A0AAD9IY76</accession>
<dbReference type="AlphaFoldDB" id="A0AAD9IY76"/>
<evidence type="ECO:0000256" key="7">
    <source>
        <dbReference type="SAM" id="MobiDB-lite"/>
    </source>
</evidence>
<sequence length="515" mass="56042">MNQDVHQAANVIESPQPVYGMQESSINLTCLVTGEITSDPFEWREYVSQPTGGVRIFSDPETVPLDTNLYEIYGRYTLNIKSLDWQKNGGQYGCKVFSESSPHTAHVFVFQPHSMTAVRMQAGEKSQLICESRFGAMDEFGTDTGITQPSMTIAVRGTQLPNAVYQLITKTSSEPWILRGVANYTADKYHDGEDFDCTVTIQEPYAQIRETIQLDIQFQVEEPDFAPFNALYYVGEYINCTANGNPEPTYMWRSIESPMGPDETIVGPQLEIVAEMMGGTNEWECSATNNFNRSPFTASKTITFEVEQNPNDPGPVTGSRIEGWKIAVGICVPLAIIAIAVGIFLGMKFYKKKKRASDYEAKLPPPTTGTVNPGAALPVEGDIANGKPRDVDAARTPVSMQPNPLPPSNPANRSKDSPGYADLGVKQITGSYPGMNVSMSSSMDSFDDGEVVKPNPNPGTGGMPPAGRQPPAGQRQPAGQPAPARYVNASFEPGPPNAGHPLNLDLKPNNPDTFV</sequence>
<feature type="compositionally biased region" description="Low complexity" evidence="7">
    <location>
        <begin position="465"/>
        <end position="485"/>
    </location>
</feature>
<dbReference type="GO" id="GO:0007157">
    <property type="term" value="P:heterophilic cell-cell adhesion via plasma membrane cell adhesion molecules"/>
    <property type="evidence" value="ECO:0007669"/>
    <property type="project" value="TreeGrafter"/>
</dbReference>
<keyword evidence="4 8" id="KW-0472">Membrane</keyword>
<dbReference type="PANTHER" id="PTHR23277">
    <property type="entry name" value="NECTIN-RELATED"/>
    <property type="match status" value="1"/>
</dbReference>
<proteinExistence type="predicted"/>
<keyword evidence="8" id="KW-1133">Transmembrane helix</keyword>
<evidence type="ECO:0000256" key="8">
    <source>
        <dbReference type="SAM" id="Phobius"/>
    </source>
</evidence>
<dbReference type="InterPro" id="IPR007110">
    <property type="entry name" value="Ig-like_dom"/>
</dbReference>
<feature type="transmembrane region" description="Helical" evidence="8">
    <location>
        <begin position="326"/>
        <end position="347"/>
    </location>
</feature>
<dbReference type="PROSITE" id="PS50835">
    <property type="entry name" value="IG_LIKE"/>
    <property type="match status" value="2"/>
</dbReference>
<evidence type="ECO:0000256" key="2">
    <source>
        <dbReference type="ARBA" id="ARBA00022729"/>
    </source>
</evidence>
<evidence type="ECO:0000259" key="9">
    <source>
        <dbReference type="PROSITE" id="PS50835"/>
    </source>
</evidence>
<keyword evidence="6" id="KW-0325">Glycoprotein</keyword>
<evidence type="ECO:0000256" key="5">
    <source>
        <dbReference type="ARBA" id="ARBA00023157"/>
    </source>
</evidence>